<protein>
    <submittedName>
        <fullName evidence="1">DNA alkylation repair protein</fullName>
    </submittedName>
</protein>
<dbReference type="Pfam" id="PF08713">
    <property type="entry name" value="DNA_alkylation"/>
    <property type="match status" value="1"/>
</dbReference>
<dbReference type="RefSeq" id="WP_274337084.1">
    <property type="nucleotide sequence ID" value="NZ_CP118106.1"/>
</dbReference>
<gene>
    <name evidence="1" type="ORF">PUW25_12190</name>
</gene>
<keyword evidence="2" id="KW-1185">Reference proteome</keyword>
<accession>A0ABY7XIH5</accession>
<proteinExistence type="predicted"/>
<dbReference type="Proteomes" id="UP001221519">
    <property type="component" value="Chromosome"/>
</dbReference>
<reference evidence="1 2" key="1">
    <citation type="submission" date="2023-02" db="EMBL/GenBank/DDBJ databases">
        <title>Pathogen: clinical or host-associated sample.</title>
        <authorList>
            <person name="Hergert J."/>
            <person name="Casey R."/>
            <person name="Wagner J."/>
            <person name="Young E.L."/>
            <person name="Oakeson K.F."/>
        </authorList>
    </citation>
    <scope>NUCLEOTIDE SEQUENCE [LARGE SCALE GENOMIC DNA]</scope>
    <source>
        <strain evidence="1 2">2022CK-00829</strain>
    </source>
</reference>
<dbReference type="PANTHER" id="PTHR34070">
    <property type="entry name" value="ARMADILLO-TYPE FOLD"/>
    <property type="match status" value="1"/>
</dbReference>
<dbReference type="PANTHER" id="PTHR34070:SF1">
    <property type="entry name" value="DNA ALKYLATION REPAIR PROTEIN"/>
    <property type="match status" value="1"/>
</dbReference>
<dbReference type="SUPFAM" id="SSF48371">
    <property type="entry name" value="ARM repeat"/>
    <property type="match status" value="1"/>
</dbReference>
<dbReference type="InterPro" id="IPR014825">
    <property type="entry name" value="DNA_alkylation"/>
</dbReference>
<dbReference type="Gene3D" id="1.25.10.90">
    <property type="match status" value="1"/>
</dbReference>
<sequence length="227" mass="26711">MNNQLKEQLLALSDQKYQQFTARLIPNITNLLGVRHPELHKLAKTIAKGDWRTYLKQADDEYFEEVMLQAMVLGYIKTDIDELLEYVAAFIPKITNWSICDSFCSGLKITKKNKPRVWEFVIPYLSSADTYHIRFGVVMLLTYFVDEEYIEQVLQKLDTIHSEEYYVQMAVAWAISICYIKMPEQSTKYLLESSLDKFTYNKALQKITESYQVSAEQKELIRSMRRK</sequence>
<dbReference type="CDD" id="cd06561">
    <property type="entry name" value="AlkD_like"/>
    <property type="match status" value="1"/>
</dbReference>
<organism evidence="1 2">
    <name type="scientific">Paenibacillus urinalis</name>
    <dbReference type="NCBI Taxonomy" id="521520"/>
    <lineage>
        <taxon>Bacteria</taxon>
        <taxon>Bacillati</taxon>
        <taxon>Bacillota</taxon>
        <taxon>Bacilli</taxon>
        <taxon>Bacillales</taxon>
        <taxon>Paenibacillaceae</taxon>
        <taxon>Paenibacillus</taxon>
    </lineage>
</organism>
<dbReference type="EMBL" id="CP118108">
    <property type="protein sequence ID" value="WDI04660.1"/>
    <property type="molecule type" value="Genomic_DNA"/>
</dbReference>
<name>A0ABY7XIH5_9BACL</name>
<evidence type="ECO:0000313" key="1">
    <source>
        <dbReference type="EMBL" id="WDI04660.1"/>
    </source>
</evidence>
<dbReference type="InterPro" id="IPR016024">
    <property type="entry name" value="ARM-type_fold"/>
</dbReference>
<evidence type="ECO:0000313" key="2">
    <source>
        <dbReference type="Proteomes" id="UP001221519"/>
    </source>
</evidence>